<evidence type="ECO:0000313" key="4">
    <source>
        <dbReference type="WormBase" id="T08B2.15"/>
    </source>
</evidence>
<dbReference type="InParanoid" id="E4MVC5"/>
<gene>
    <name evidence="2" type="ORF">CELE_T08B2.15</name>
    <name evidence="2 4" type="ORF">T08B2.15</name>
</gene>
<evidence type="ECO:0000256" key="1">
    <source>
        <dbReference type="SAM" id="SignalP"/>
    </source>
</evidence>
<dbReference type="HOGENOM" id="CLU_1817502_0_0_1"/>
<keyword evidence="1" id="KW-0732">Signal</keyword>
<dbReference type="AGR" id="WB:WBGene00206356"/>
<reference evidence="2 3" key="1">
    <citation type="journal article" date="1998" name="Science">
        <title>Genome sequence of the nematode C. elegans: a platform for investigating biology.</title>
        <authorList>
            <consortium name="The C. elegans sequencing consortium"/>
            <person name="Sulson J.E."/>
            <person name="Waterston R."/>
        </authorList>
    </citation>
    <scope>NUCLEOTIDE SEQUENCE [LARGE SCALE GENOMIC DNA]</scope>
    <source>
        <strain evidence="2 3">Bristol N2</strain>
    </source>
</reference>
<feature type="chain" id="PRO_5003186047" evidence="1">
    <location>
        <begin position="18"/>
        <end position="142"/>
    </location>
</feature>
<dbReference type="FunCoup" id="E4MVC5">
    <property type="interactions" value="126"/>
</dbReference>
<dbReference type="Proteomes" id="UP000001940">
    <property type="component" value="Chromosome I"/>
</dbReference>
<dbReference type="GeneID" id="13180513"/>
<dbReference type="PaxDb" id="6239-T08B2.15.1"/>
<dbReference type="RefSeq" id="NP_001250131.1">
    <property type="nucleotide sequence ID" value="NM_001263202.1"/>
</dbReference>
<protein>
    <submittedName>
        <fullName evidence="2">Activin_recp domain-containing protein</fullName>
    </submittedName>
</protein>
<keyword evidence="3" id="KW-1185">Reference proteome</keyword>
<dbReference type="KEGG" id="cel:CELE_T08B2.15"/>
<dbReference type="CTD" id="13180513"/>
<feature type="signal peptide" evidence="1">
    <location>
        <begin position="1"/>
        <end position="17"/>
    </location>
</feature>
<evidence type="ECO:0000313" key="2">
    <source>
        <dbReference type="EMBL" id="CCD67619.1"/>
    </source>
</evidence>
<dbReference type="OrthoDB" id="5866936at2759"/>
<accession>E4MVC5</accession>
<dbReference type="Bgee" id="WBGene00206356">
    <property type="expression patterns" value="Expressed in multicellular organism and 1 other cell type or tissue"/>
</dbReference>
<dbReference type="EMBL" id="BX284601">
    <property type="protein sequence ID" value="CCD67619.1"/>
    <property type="molecule type" value="Genomic_DNA"/>
</dbReference>
<evidence type="ECO:0000313" key="3">
    <source>
        <dbReference type="Proteomes" id="UP000001940"/>
    </source>
</evidence>
<dbReference type="eggNOG" id="ENOG502TKD2">
    <property type="taxonomic scope" value="Eukaryota"/>
</dbReference>
<proteinExistence type="predicted"/>
<dbReference type="WormBase" id="T08B2.15">
    <property type="protein sequence ID" value="CE45575"/>
    <property type="gene ID" value="WBGene00206356"/>
</dbReference>
<sequence>MWSFVLCLLICFEYSYQWREYKAFECYHISEPVENILNGQFNLERQKCYGTEGSSLFNACKTDIIDGIVYSGCMNTTHWRTNFLCSPTSNKREFINNLDTNGIFIFDEIKSCCCRDTLCNNANYLKVMKNKYSSTKSIFLIN</sequence>
<dbReference type="AlphaFoldDB" id="E4MVC5"/>
<name>E4MVC5_CAEEL</name>
<organism evidence="2 3">
    <name type="scientific">Caenorhabditis elegans</name>
    <dbReference type="NCBI Taxonomy" id="6239"/>
    <lineage>
        <taxon>Eukaryota</taxon>
        <taxon>Metazoa</taxon>
        <taxon>Ecdysozoa</taxon>
        <taxon>Nematoda</taxon>
        <taxon>Chromadorea</taxon>
        <taxon>Rhabditida</taxon>
        <taxon>Rhabditina</taxon>
        <taxon>Rhabditomorpha</taxon>
        <taxon>Rhabditoidea</taxon>
        <taxon>Rhabditidae</taxon>
        <taxon>Peloderinae</taxon>
        <taxon>Caenorhabditis</taxon>
    </lineage>
</organism>